<evidence type="ECO:0000313" key="2">
    <source>
        <dbReference type="Proteomes" id="UP000515124"/>
    </source>
</evidence>
<dbReference type="CDD" id="cd06222">
    <property type="entry name" value="RNase_H_like"/>
    <property type="match status" value="1"/>
</dbReference>
<accession>A0A6P5TBX9</accession>
<dbReference type="Gene3D" id="3.30.420.10">
    <property type="entry name" value="Ribonuclease H-like superfamily/Ribonuclease H"/>
    <property type="match status" value="1"/>
</dbReference>
<dbReference type="InterPro" id="IPR052929">
    <property type="entry name" value="RNase_H-like_EbsB-rel"/>
</dbReference>
<dbReference type="InterPro" id="IPR002156">
    <property type="entry name" value="RNaseH_domain"/>
</dbReference>
<reference evidence="3" key="1">
    <citation type="submission" date="2025-08" db="UniProtKB">
        <authorList>
            <consortium name="RefSeq"/>
        </authorList>
    </citation>
    <scope>IDENTIFICATION</scope>
</reference>
<dbReference type="RefSeq" id="XP_021824838.1">
    <property type="nucleotide sequence ID" value="XM_021969146.1"/>
</dbReference>
<keyword evidence="2" id="KW-1185">Reference proteome</keyword>
<protein>
    <submittedName>
        <fullName evidence="3">Uncharacterized protein LOC110765903</fullName>
    </submittedName>
</protein>
<feature type="domain" description="RNase H type-1" evidence="1">
    <location>
        <begin position="43"/>
        <end position="165"/>
    </location>
</feature>
<sequence length="193" mass="21133">MTTFAKQFSEANYLSHTVHDGTSSPQAPSQVWRPPLAGFYKINVDGALKIGDSIRGVGVVVRNERGEFMGACVKSIQASYGARQTKLMAAIEGMRFSIDMGLNYVILEMDAQVCIKGILSTEECSGTDGLLFEEAKNLLSKFRGVLCQWTPRSGNKAAHTLAHFAISCNDFVSWIEDAPMWLLPVLDADVLPQ</sequence>
<dbReference type="InterPro" id="IPR044730">
    <property type="entry name" value="RNase_H-like_dom_plant"/>
</dbReference>
<dbReference type="SUPFAM" id="SSF53098">
    <property type="entry name" value="Ribonuclease H-like"/>
    <property type="match status" value="1"/>
</dbReference>
<dbReference type="PANTHER" id="PTHR47074:SF75">
    <property type="entry name" value="RNASE H TYPE-1 DOMAIN-CONTAINING PROTEIN"/>
    <property type="match status" value="1"/>
</dbReference>
<organism evidence="2 3">
    <name type="scientific">Prunus avium</name>
    <name type="common">Cherry</name>
    <name type="synonym">Cerasus avium</name>
    <dbReference type="NCBI Taxonomy" id="42229"/>
    <lineage>
        <taxon>Eukaryota</taxon>
        <taxon>Viridiplantae</taxon>
        <taxon>Streptophyta</taxon>
        <taxon>Embryophyta</taxon>
        <taxon>Tracheophyta</taxon>
        <taxon>Spermatophyta</taxon>
        <taxon>Magnoliopsida</taxon>
        <taxon>eudicotyledons</taxon>
        <taxon>Gunneridae</taxon>
        <taxon>Pentapetalae</taxon>
        <taxon>rosids</taxon>
        <taxon>fabids</taxon>
        <taxon>Rosales</taxon>
        <taxon>Rosaceae</taxon>
        <taxon>Amygdaloideae</taxon>
        <taxon>Amygdaleae</taxon>
        <taxon>Prunus</taxon>
    </lineage>
</organism>
<dbReference type="AlphaFoldDB" id="A0A6P5TBX9"/>
<proteinExistence type="predicted"/>
<dbReference type="Proteomes" id="UP000515124">
    <property type="component" value="Unplaced"/>
</dbReference>
<dbReference type="PANTHER" id="PTHR47074">
    <property type="entry name" value="BNAC02G40300D PROTEIN"/>
    <property type="match status" value="1"/>
</dbReference>
<dbReference type="InterPro" id="IPR012337">
    <property type="entry name" value="RNaseH-like_sf"/>
</dbReference>
<dbReference type="Gramene" id="Pav_sc0001214.1_g140.1.mk:mrna">
    <property type="protein sequence ID" value="Pav_sc0001214.1_g140.1.mk:CDS:1"/>
    <property type="gene ID" value="Pav_sc0001214.1_g140.1.mk"/>
</dbReference>
<name>A0A6P5TBX9_PRUAV</name>
<dbReference type="InterPro" id="IPR036397">
    <property type="entry name" value="RNaseH_sf"/>
</dbReference>
<evidence type="ECO:0000259" key="1">
    <source>
        <dbReference type="Pfam" id="PF13456"/>
    </source>
</evidence>
<dbReference type="GO" id="GO:0004523">
    <property type="term" value="F:RNA-DNA hybrid ribonuclease activity"/>
    <property type="evidence" value="ECO:0007669"/>
    <property type="project" value="InterPro"/>
</dbReference>
<gene>
    <name evidence="3" type="primary">LOC110765903</name>
</gene>
<dbReference type="GO" id="GO:0003676">
    <property type="term" value="F:nucleic acid binding"/>
    <property type="evidence" value="ECO:0007669"/>
    <property type="project" value="InterPro"/>
</dbReference>
<dbReference type="Pfam" id="PF13456">
    <property type="entry name" value="RVT_3"/>
    <property type="match status" value="1"/>
</dbReference>
<dbReference type="KEGG" id="pavi:110765903"/>
<dbReference type="GeneID" id="110765903"/>
<evidence type="ECO:0000313" key="3">
    <source>
        <dbReference type="RefSeq" id="XP_021824838.1"/>
    </source>
</evidence>